<feature type="coiled-coil region" evidence="5">
    <location>
        <begin position="49"/>
        <end position="104"/>
    </location>
</feature>
<evidence type="ECO:0000256" key="5">
    <source>
        <dbReference type="SAM" id="Coils"/>
    </source>
</evidence>
<dbReference type="AlphaFoldDB" id="A0AAV2JHN9"/>
<evidence type="ECO:0000256" key="2">
    <source>
        <dbReference type="ARBA" id="ARBA00022553"/>
    </source>
</evidence>
<dbReference type="PANTHER" id="PTHR14514">
    <property type="entry name" value="PKA ANCHORING PROTEIN"/>
    <property type="match status" value="1"/>
</dbReference>
<dbReference type="PANTHER" id="PTHR14514:SF4">
    <property type="entry name" value="NESPRIN-2"/>
    <property type="match status" value="1"/>
</dbReference>
<evidence type="ECO:0000313" key="6">
    <source>
        <dbReference type="EMBL" id="CAL1576111.1"/>
    </source>
</evidence>
<keyword evidence="2" id="KW-0597">Phosphoprotein</keyword>
<evidence type="ECO:0000256" key="3">
    <source>
        <dbReference type="ARBA" id="ARBA00022737"/>
    </source>
</evidence>
<proteinExistence type="predicted"/>
<dbReference type="EMBL" id="OZ035834">
    <property type="protein sequence ID" value="CAL1576111.1"/>
    <property type="molecule type" value="Genomic_DNA"/>
</dbReference>
<evidence type="ECO:0000256" key="4">
    <source>
        <dbReference type="ARBA" id="ARBA00023136"/>
    </source>
</evidence>
<protein>
    <submittedName>
        <fullName evidence="6">Uncharacterized protein</fullName>
    </submittedName>
</protein>
<keyword evidence="3" id="KW-0677">Repeat</keyword>
<gene>
    <name evidence="6" type="ORF">KC01_LOCUS7563</name>
</gene>
<keyword evidence="5" id="KW-0175">Coiled coil</keyword>
<keyword evidence="7" id="KW-1185">Reference proteome</keyword>
<name>A0AAV2JHN9_KNICA</name>
<evidence type="ECO:0000313" key="7">
    <source>
        <dbReference type="Proteomes" id="UP001497482"/>
    </source>
</evidence>
<evidence type="ECO:0000256" key="1">
    <source>
        <dbReference type="ARBA" id="ARBA00004308"/>
    </source>
</evidence>
<organism evidence="6 7">
    <name type="scientific">Knipowitschia caucasica</name>
    <name type="common">Caucasian dwarf goby</name>
    <name type="synonym">Pomatoschistus caucasicus</name>
    <dbReference type="NCBI Taxonomy" id="637954"/>
    <lineage>
        <taxon>Eukaryota</taxon>
        <taxon>Metazoa</taxon>
        <taxon>Chordata</taxon>
        <taxon>Craniata</taxon>
        <taxon>Vertebrata</taxon>
        <taxon>Euteleostomi</taxon>
        <taxon>Actinopterygii</taxon>
        <taxon>Neopterygii</taxon>
        <taxon>Teleostei</taxon>
        <taxon>Neoteleostei</taxon>
        <taxon>Acanthomorphata</taxon>
        <taxon>Gobiaria</taxon>
        <taxon>Gobiiformes</taxon>
        <taxon>Gobioidei</taxon>
        <taxon>Gobiidae</taxon>
        <taxon>Gobiinae</taxon>
        <taxon>Knipowitschia</taxon>
    </lineage>
</organism>
<reference evidence="6 7" key="1">
    <citation type="submission" date="2024-04" db="EMBL/GenBank/DDBJ databases">
        <authorList>
            <person name="Waldvogel A.-M."/>
            <person name="Schoenle A."/>
        </authorList>
    </citation>
    <scope>NUCLEOTIDE SEQUENCE [LARGE SCALE GENOMIC DNA]</scope>
</reference>
<dbReference type="Proteomes" id="UP001497482">
    <property type="component" value="Chromosome 12"/>
</dbReference>
<sequence>MKHFHKKSAQIQEVLRSQEPPLELQVMGTSLRRRMEQVKELFADCTDVFQELMAVKKHLTQRLEENQEALEHLQTKICGSDVLLQEVCEEVQSLEQQSEAVLKEVSLVSSVASPQALEALAEDCIRLRQTLTRTKEMLLLRREEAQQGLLQVLQGTTSSDTRS</sequence>
<comment type="subcellular location">
    <subcellularLocation>
        <location evidence="1">Endomembrane system</location>
    </subcellularLocation>
</comment>
<accession>A0AAV2JHN9</accession>
<keyword evidence="4" id="KW-0472">Membrane</keyword>